<sequence>MTRLALCLLLLATLTGCQPDCWSSDHSQCKAEPSASQLELLPMRTGFYVYHDDQRSVTCWSNSAGLSCLPDWMLRGQSQAGNQRQLSPHETQPEPTPALAPGRWIDEKYQL</sequence>
<proteinExistence type="predicted"/>
<organism evidence="3 4">
    <name type="scientific">Pseudomonas machongensis</name>
    <dbReference type="NCBI Taxonomy" id="3110229"/>
    <lineage>
        <taxon>Bacteria</taxon>
        <taxon>Pseudomonadati</taxon>
        <taxon>Pseudomonadota</taxon>
        <taxon>Gammaproteobacteria</taxon>
        <taxon>Pseudomonadales</taxon>
        <taxon>Pseudomonadaceae</taxon>
        <taxon>Pseudomonas</taxon>
    </lineage>
</organism>
<feature type="region of interest" description="Disordered" evidence="1">
    <location>
        <begin position="79"/>
        <end position="111"/>
    </location>
</feature>
<feature type="compositionally biased region" description="Polar residues" evidence="1">
    <location>
        <begin position="79"/>
        <end position="90"/>
    </location>
</feature>
<dbReference type="EMBL" id="JAYFUI010000054">
    <property type="protein sequence ID" value="MEA5670523.1"/>
    <property type="molecule type" value="Genomic_DNA"/>
</dbReference>
<feature type="signal peptide" evidence="2">
    <location>
        <begin position="1"/>
        <end position="19"/>
    </location>
</feature>
<evidence type="ECO:0008006" key="5">
    <source>
        <dbReference type="Google" id="ProtNLM"/>
    </source>
</evidence>
<comment type="caution">
    <text evidence="3">The sequence shown here is derived from an EMBL/GenBank/DDBJ whole genome shotgun (WGS) entry which is preliminary data.</text>
</comment>
<dbReference type="Proteomes" id="UP001302573">
    <property type="component" value="Unassembled WGS sequence"/>
</dbReference>
<dbReference type="PROSITE" id="PS51257">
    <property type="entry name" value="PROKAR_LIPOPROTEIN"/>
    <property type="match status" value="1"/>
</dbReference>
<feature type="chain" id="PRO_5046984262" description="Lipoprotein" evidence="2">
    <location>
        <begin position="20"/>
        <end position="111"/>
    </location>
</feature>
<evidence type="ECO:0000256" key="2">
    <source>
        <dbReference type="SAM" id="SignalP"/>
    </source>
</evidence>
<name>A0ABU5VCJ6_9PSED</name>
<protein>
    <recommendedName>
        <fullName evidence="5">Lipoprotein</fullName>
    </recommendedName>
</protein>
<keyword evidence="2" id="KW-0732">Signal</keyword>
<evidence type="ECO:0000313" key="4">
    <source>
        <dbReference type="Proteomes" id="UP001302573"/>
    </source>
</evidence>
<evidence type="ECO:0000313" key="3">
    <source>
        <dbReference type="EMBL" id="MEA5670523.1"/>
    </source>
</evidence>
<accession>A0ABU5VCJ6</accession>
<reference evidence="3 4" key="1">
    <citation type="submission" date="2023-12" db="EMBL/GenBank/DDBJ databases">
        <title>Pseudomonas machongensis sp. nov., isolated from wilted pepper plants (Capsicum annuum).</title>
        <authorList>
            <person name="Qiu M."/>
            <person name="Li Y."/>
            <person name="Liu Q."/>
            <person name="Zhang X."/>
            <person name="Huang Y."/>
            <person name="Guo R."/>
            <person name="Hu M."/>
            <person name="Zhou J."/>
            <person name="Zhou X."/>
        </authorList>
    </citation>
    <scope>NUCLEOTIDE SEQUENCE [LARGE SCALE GENOMIC DNA]</scope>
    <source>
        <strain evidence="3 4">MH2</strain>
    </source>
</reference>
<dbReference type="RefSeq" id="WP_323452562.1">
    <property type="nucleotide sequence ID" value="NZ_JAYFUI010000054.1"/>
</dbReference>
<evidence type="ECO:0000256" key="1">
    <source>
        <dbReference type="SAM" id="MobiDB-lite"/>
    </source>
</evidence>
<keyword evidence="4" id="KW-1185">Reference proteome</keyword>
<gene>
    <name evidence="3" type="ORF">VA602_04145</name>
</gene>